<dbReference type="GO" id="GO:0005737">
    <property type="term" value="C:cytoplasm"/>
    <property type="evidence" value="ECO:0007669"/>
    <property type="project" value="TreeGrafter"/>
</dbReference>
<accession>A0AA49Q7P8</accession>
<feature type="domain" description="Thioredoxin" evidence="13">
    <location>
        <begin position="8"/>
        <end position="157"/>
    </location>
</feature>
<name>A0AA49Q7P8_9BACT</name>
<dbReference type="Gene3D" id="3.40.30.10">
    <property type="entry name" value="Glutaredoxin"/>
    <property type="match status" value="1"/>
</dbReference>
<dbReference type="GO" id="GO:0008379">
    <property type="term" value="F:thioredoxin peroxidase activity"/>
    <property type="evidence" value="ECO:0007669"/>
    <property type="project" value="TreeGrafter"/>
</dbReference>
<dbReference type="NCBIfam" id="NF006960">
    <property type="entry name" value="PRK09437.1"/>
    <property type="match status" value="1"/>
</dbReference>
<dbReference type="RefSeq" id="WP_367885885.1">
    <property type="nucleotide sequence ID" value="NZ_CP130612.1"/>
</dbReference>
<evidence type="ECO:0000256" key="12">
    <source>
        <dbReference type="ARBA" id="ARBA00049091"/>
    </source>
</evidence>
<gene>
    <name evidence="15" type="primary">bcp</name>
    <name evidence="14" type="ORF">Strain138_002336</name>
    <name evidence="15" type="ORF">Strain318_002335</name>
</gene>
<dbReference type="PANTHER" id="PTHR42801">
    <property type="entry name" value="THIOREDOXIN-DEPENDENT PEROXIDE REDUCTASE"/>
    <property type="match status" value="1"/>
</dbReference>
<dbReference type="Proteomes" id="UP001229955">
    <property type="component" value="Chromosome"/>
</dbReference>
<evidence type="ECO:0000256" key="3">
    <source>
        <dbReference type="ARBA" id="ARBA00013017"/>
    </source>
</evidence>
<dbReference type="InterPro" id="IPR050924">
    <property type="entry name" value="Peroxiredoxin_BCP/PrxQ"/>
</dbReference>
<dbReference type="GO" id="GO:0045454">
    <property type="term" value="P:cell redox homeostasis"/>
    <property type="evidence" value="ECO:0007669"/>
    <property type="project" value="TreeGrafter"/>
</dbReference>
<dbReference type="PANTHER" id="PTHR42801:SF4">
    <property type="entry name" value="AHPC_TSA FAMILY PROTEIN"/>
    <property type="match status" value="1"/>
</dbReference>
<comment type="similarity">
    <text evidence="10">Belongs to the peroxiredoxin family. BCP/PrxQ subfamily.</text>
</comment>
<comment type="subunit">
    <text evidence="2">Monomer.</text>
</comment>
<dbReference type="EMBL" id="CP130613">
    <property type="protein sequence ID" value="WKW15928.1"/>
    <property type="molecule type" value="Genomic_DNA"/>
</dbReference>
<evidence type="ECO:0000256" key="4">
    <source>
        <dbReference type="ARBA" id="ARBA00022559"/>
    </source>
</evidence>
<comment type="function">
    <text evidence="1">Thiol-specific peroxidase that catalyzes the reduction of hydrogen peroxide and organic hydroperoxides to water and alcohols, respectively. Plays a role in cell protection against oxidative stress by detoxifying peroxides and as sensor of hydrogen peroxide-mediated signaling events.</text>
</comment>
<keyword evidence="8" id="KW-0676">Redox-active center</keyword>
<protein>
    <recommendedName>
        <fullName evidence="3">thioredoxin-dependent peroxiredoxin</fullName>
        <ecNumber evidence="3">1.11.1.24</ecNumber>
    </recommendedName>
    <alternativeName>
        <fullName evidence="9">Thioredoxin peroxidase</fullName>
    </alternativeName>
    <alternativeName>
        <fullName evidence="11">Thioredoxin-dependent peroxiredoxin Bcp</fullName>
    </alternativeName>
</protein>
<evidence type="ECO:0000313" key="14">
    <source>
        <dbReference type="EMBL" id="WKW13022.1"/>
    </source>
</evidence>
<proteinExistence type="inferred from homology"/>
<evidence type="ECO:0000256" key="10">
    <source>
        <dbReference type="ARBA" id="ARBA00038489"/>
    </source>
</evidence>
<dbReference type="InterPro" id="IPR013766">
    <property type="entry name" value="Thioredoxin_domain"/>
</dbReference>
<evidence type="ECO:0000256" key="8">
    <source>
        <dbReference type="ARBA" id="ARBA00023284"/>
    </source>
</evidence>
<dbReference type="EMBL" id="CP130612">
    <property type="protein sequence ID" value="WKW13022.1"/>
    <property type="molecule type" value="Genomic_DNA"/>
</dbReference>
<dbReference type="PROSITE" id="PS51352">
    <property type="entry name" value="THIOREDOXIN_2"/>
    <property type="match status" value="1"/>
</dbReference>
<dbReference type="InterPro" id="IPR000866">
    <property type="entry name" value="AhpC/TSA"/>
</dbReference>
<evidence type="ECO:0000256" key="2">
    <source>
        <dbReference type="ARBA" id="ARBA00011245"/>
    </source>
</evidence>
<dbReference type="Pfam" id="PF00578">
    <property type="entry name" value="AhpC-TSA"/>
    <property type="match status" value="1"/>
</dbReference>
<dbReference type="KEGG" id="pspc:Strain318_002335"/>
<keyword evidence="7" id="KW-1015">Disulfide bond</keyword>
<evidence type="ECO:0000256" key="5">
    <source>
        <dbReference type="ARBA" id="ARBA00022862"/>
    </source>
</evidence>
<organism evidence="15 16">
    <name type="scientific">Pseudogemmatithrix spongiicola</name>
    <dbReference type="NCBI Taxonomy" id="3062599"/>
    <lineage>
        <taxon>Bacteria</taxon>
        <taxon>Pseudomonadati</taxon>
        <taxon>Gemmatimonadota</taxon>
        <taxon>Gemmatimonadia</taxon>
        <taxon>Gemmatimonadales</taxon>
        <taxon>Gemmatimonadaceae</taxon>
        <taxon>Pseudogemmatithrix</taxon>
    </lineage>
</organism>
<evidence type="ECO:0000259" key="13">
    <source>
        <dbReference type="PROSITE" id="PS51352"/>
    </source>
</evidence>
<dbReference type="EC" id="1.11.1.24" evidence="3"/>
<evidence type="ECO:0000313" key="16">
    <source>
        <dbReference type="Proteomes" id="UP001229955"/>
    </source>
</evidence>
<evidence type="ECO:0000256" key="7">
    <source>
        <dbReference type="ARBA" id="ARBA00023157"/>
    </source>
</evidence>
<dbReference type="FunFam" id="3.40.30.10:FF:000007">
    <property type="entry name" value="Thioredoxin-dependent thiol peroxidase"/>
    <property type="match status" value="1"/>
</dbReference>
<dbReference type="InterPro" id="IPR036249">
    <property type="entry name" value="Thioredoxin-like_sf"/>
</dbReference>
<dbReference type="SUPFAM" id="SSF52833">
    <property type="entry name" value="Thioredoxin-like"/>
    <property type="match status" value="1"/>
</dbReference>
<reference evidence="15" key="1">
    <citation type="submission" date="2023-07" db="EMBL/GenBank/DDBJ databases">
        <authorList>
            <person name="Haufschild T."/>
            <person name="Kallscheuer N."/>
            <person name="Hammer J."/>
            <person name="Kohn T."/>
            <person name="Kabuu M."/>
            <person name="Jogler M."/>
            <person name="Wohfarth N."/>
            <person name="Heuer A."/>
            <person name="Rohde M."/>
            <person name="van Teeseling M.C.F."/>
            <person name="Jogler C."/>
        </authorList>
    </citation>
    <scope>NUCLEOTIDE SEQUENCE</scope>
    <source>
        <strain evidence="14">Strain 138</strain>
        <strain evidence="15">Strain 318</strain>
    </source>
</reference>
<accession>A0AA49JWC5</accession>
<evidence type="ECO:0000256" key="9">
    <source>
        <dbReference type="ARBA" id="ARBA00032824"/>
    </source>
</evidence>
<dbReference type="GO" id="GO:0034599">
    <property type="term" value="P:cellular response to oxidative stress"/>
    <property type="evidence" value="ECO:0007669"/>
    <property type="project" value="TreeGrafter"/>
</dbReference>
<evidence type="ECO:0000256" key="11">
    <source>
        <dbReference type="ARBA" id="ARBA00042639"/>
    </source>
</evidence>
<keyword evidence="5" id="KW-0049">Antioxidant</keyword>
<sequence length="179" mass="19634">MPLRYSNVGPGDLAPDFTLPTPDGSPVTLSSFRGKRVVLYFYPKDSTPGCTTEACEFQEHLPRLKRRRTVVLGVAPGTLRSKAKFAAAQGLTFPLLNDEDAAVCQAYGVWQEKQLYGTKYMGVMRTTFAIDAEGRVERVWEKVQEKGHAAAVNAFLLGKPEPPPAQAVVRAAPRAARKK</sequence>
<evidence type="ECO:0000313" key="15">
    <source>
        <dbReference type="EMBL" id="WKW15928.1"/>
    </source>
</evidence>
<comment type="catalytic activity">
    <reaction evidence="12">
        <text>a hydroperoxide + [thioredoxin]-dithiol = an alcohol + [thioredoxin]-disulfide + H2O</text>
        <dbReference type="Rhea" id="RHEA:62620"/>
        <dbReference type="Rhea" id="RHEA-COMP:10698"/>
        <dbReference type="Rhea" id="RHEA-COMP:10700"/>
        <dbReference type="ChEBI" id="CHEBI:15377"/>
        <dbReference type="ChEBI" id="CHEBI:29950"/>
        <dbReference type="ChEBI" id="CHEBI:30879"/>
        <dbReference type="ChEBI" id="CHEBI:35924"/>
        <dbReference type="ChEBI" id="CHEBI:50058"/>
        <dbReference type="EC" id="1.11.1.24"/>
    </reaction>
</comment>
<keyword evidence="16" id="KW-1185">Reference proteome</keyword>
<keyword evidence="4 15" id="KW-0575">Peroxidase</keyword>
<keyword evidence="6 15" id="KW-0560">Oxidoreductase</keyword>
<dbReference type="CDD" id="cd03017">
    <property type="entry name" value="PRX_BCP"/>
    <property type="match status" value="1"/>
</dbReference>
<dbReference type="AlphaFoldDB" id="A0AA49Q7P8"/>
<evidence type="ECO:0000256" key="6">
    <source>
        <dbReference type="ARBA" id="ARBA00023002"/>
    </source>
</evidence>
<evidence type="ECO:0000256" key="1">
    <source>
        <dbReference type="ARBA" id="ARBA00003330"/>
    </source>
</evidence>